<dbReference type="GeneID" id="72856090"/>
<gene>
    <name evidence="6" type="primary">rpl14</name>
</gene>
<dbReference type="Gene3D" id="2.40.150.20">
    <property type="entry name" value="Ribosomal protein L14"/>
    <property type="match status" value="1"/>
</dbReference>
<dbReference type="InterPro" id="IPR019972">
    <property type="entry name" value="Ribosomal_uL14_CS"/>
</dbReference>
<reference evidence="4" key="1">
    <citation type="submission" date="2018-01" db="EMBL/GenBank/DDBJ databases">
        <title>Mitochondrial genome sequences of Tetrahymena rostrata.</title>
        <authorList>
            <person name="Billman-Jacobe H."/>
            <person name="Young N."/>
        </authorList>
    </citation>
    <scope>NUCLEOTIDE SEQUENCE</scope>
    <source>
        <strain evidence="4">TRAUS</strain>
    </source>
</reference>
<proteinExistence type="inferred from homology"/>
<accession>A0A650DEB9</accession>
<dbReference type="PROSITE" id="PS00049">
    <property type="entry name" value="RIBOSOMAL_L14"/>
    <property type="match status" value="1"/>
</dbReference>
<evidence type="ECO:0000256" key="1">
    <source>
        <dbReference type="ARBA" id="ARBA00010745"/>
    </source>
</evidence>
<dbReference type="CDD" id="cd00337">
    <property type="entry name" value="Ribosomal_uL14"/>
    <property type="match status" value="1"/>
</dbReference>
<dbReference type="InterPro" id="IPR000218">
    <property type="entry name" value="Ribosomal_uL14"/>
</dbReference>
<dbReference type="SMART" id="SM01374">
    <property type="entry name" value="Ribosomal_L14"/>
    <property type="match status" value="1"/>
</dbReference>
<dbReference type="HAMAP" id="MF_01367">
    <property type="entry name" value="Ribosomal_uL14"/>
    <property type="match status" value="1"/>
</dbReference>
<keyword evidence="6" id="KW-0496">Mitochondrion</keyword>
<dbReference type="GO" id="GO:1990904">
    <property type="term" value="C:ribonucleoprotein complex"/>
    <property type="evidence" value="ECO:0007669"/>
    <property type="project" value="UniProtKB-KW"/>
</dbReference>
<dbReference type="RefSeq" id="YP_010411985.1">
    <property type="nucleotide sequence ID" value="NC_064340.1"/>
</dbReference>
<reference evidence="5" key="2">
    <citation type="submission" date="2018-01" db="EMBL/GenBank/DDBJ databases">
        <title>Tetrahymena rostrata mitochondrial DNA sequence.</title>
        <authorList>
            <person name="Billman-Jacobe H."/>
            <person name="Young N."/>
        </authorList>
    </citation>
    <scope>NUCLEOTIDE SEQUENCE</scope>
    <source>
        <strain evidence="5">TRO1</strain>
    </source>
</reference>
<keyword evidence="3" id="KW-0687">Ribonucleoprotein</keyword>
<dbReference type="GO" id="GO:0005840">
    <property type="term" value="C:ribosome"/>
    <property type="evidence" value="ECO:0007669"/>
    <property type="project" value="UniProtKB-KW"/>
</dbReference>
<keyword evidence="2 6" id="KW-0689">Ribosomal protein</keyword>
<dbReference type="GO" id="GO:0003735">
    <property type="term" value="F:structural constituent of ribosome"/>
    <property type="evidence" value="ECO:0007669"/>
    <property type="project" value="InterPro"/>
</dbReference>
<name>A0A650DEB9_TETRO</name>
<evidence type="ECO:0000256" key="2">
    <source>
        <dbReference type="ARBA" id="ARBA00022980"/>
    </source>
</evidence>
<dbReference type="SUPFAM" id="SSF50193">
    <property type="entry name" value="Ribosomal protein L14"/>
    <property type="match status" value="1"/>
</dbReference>
<geneLocation type="mitochondrion" evidence="6"/>
<dbReference type="EMBL" id="MN025427">
    <property type="protein sequence ID" value="QGS65288.1"/>
    <property type="molecule type" value="Genomic_DNA"/>
</dbReference>
<evidence type="ECO:0000313" key="6">
    <source>
        <dbReference type="EMBL" id="QGS65288.1"/>
    </source>
</evidence>
<dbReference type="Pfam" id="PF00238">
    <property type="entry name" value="Ribosomal_L14"/>
    <property type="match status" value="1"/>
</dbReference>
<dbReference type="EMBL" id="MG744347">
    <property type="protein sequence ID" value="QBI37957.1"/>
    <property type="molecule type" value="Genomic_DNA"/>
</dbReference>
<sequence>MIQKETNLKPIDKCGVWSVRAFHLYGGSFRQHSSVSNFIKISVKKTRANNWIPKKTKLKAIIVTVKKEKLKIDGSYIKFRSNNVVLLKKRLTPKGKILIGPVSIALKRKRFLSSFCAFI</sequence>
<evidence type="ECO:0000313" key="4">
    <source>
        <dbReference type="EMBL" id="QBI37909.1"/>
    </source>
</evidence>
<evidence type="ECO:0000313" key="5">
    <source>
        <dbReference type="EMBL" id="QBI37957.1"/>
    </source>
</evidence>
<organism evidence="6">
    <name type="scientific">Tetrahymena rostrata</name>
    <dbReference type="NCBI Taxonomy" id="5909"/>
    <lineage>
        <taxon>Eukaryota</taxon>
        <taxon>Sar</taxon>
        <taxon>Alveolata</taxon>
        <taxon>Ciliophora</taxon>
        <taxon>Intramacronucleata</taxon>
        <taxon>Oligohymenophorea</taxon>
        <taxon>Hymenostomatida</taxon>
        <taxon>Tetrahymenina</taxon>
        <taxon>Tetrahymenidae</taxon>
        <taxon>Tetrahymena</taxon>
    </lineage>
</organism>
<reference evidence="6" key="3">
    <citation type="submission" date="2019-06" db="EMBL/GenBank/DDBJ databases">
        <title>Mitochondrial genome of Tetrahymena rostrata TRAUS.</title>
        <authorList>
            <person name="Watt A.E."/>
            <person name="Billman-Jacobe H."/>
            <person name="Young N.D."/>
        </authorList>
    </citation>
    <scope>NUCLEOTIDE SEQUENCE</scope>
    <source>
        <strain evidence="6">TRAUS</strain>
    </source>
</reference>
<comment type="similarity">
    <text evidence="1">Belongs to the universal ribosomal protein uL14 family.</text>
</comment>
<dbReference type="AlphaFoldDB" id="A0A650DEB9"/>
<protein>
    <submittedName>
        <fullName evidence="6">Ribosomal protein L14</fullName>
    </submittedName>
</protein>
<evidence type="ECO:0000256" key="3">
    <source>
        <dbReference type="ARBA" id="ARBA00023274"/>
    </source>
</evidence>
<dbReference type="EMBL" id="MG744346">
    <property type="protein sequence ID" value="QBI37909.1"/>
    <property type="molecule type" value="Genomic_DNA"/>
</dbReference>
<dbReference type="InterPro" id="IPR036853">
    <property type="entry name" value="Ribosomal_uL14_sf"/>
</dbReference>
<dbReference type="GO" id="GO:0006412">
    <property type="term" value="P:translation"/>
    <property type="evidence" value="ECO:0007669"/>
    <property type="project" value="InterPro"/>
</dbReference>